<dbReference type="InterPro" id="IPR036390">
    <property type="entry name" value="WH_DNA-bd_sf"/>
</dbReference>
<keyword evidence="3" id="KW-0238">DNA-binding</keyword>
<reference evidence="6 7" key="1">
    <citation type="submission" date="2022-09" db="EMBL/GenBank/DDBJ databases">
        <title>Chelativorans salina sp. nov., a novel slightly halophilic bacterium isolated from a saline lake sediment enrichment.</title>
        <authorList>
            <person name="Gao L."/>
            <person name="Fang B.-Z."/>
            <person name="Li W.-J."/>
        </authorList>
    </citation>
    <scope>NUCLEOTIDE SEQUENCE [LARGE SCALE GENOMIC DNA]</scope>
    <source>
        <strain evidence="6 7">EGI FJ00035</strain>
    </source>
</reference>
<evidence type="ECO:0000256" key="1">
    <source>
        <dbReference type="ARBA" id="ARBA00009437"/>
    </source>
</evidence>
<dbReference type="PRINTS" id="PR00039">
    <property type="entry name" value="HTHLYSR"/>
</dbReference>
<evidence type="ECO:0000313" key="7">
    <source>
        <dbReference type="Proteomes" id="UP001320831"/>
    </source>
</evidence>
<evidence type="ECO:0000256" key="3">
    <source>
        <dbReference type="ARBA" id="ARBA00023125"/>
    </source>
</evidence>
<sequence>MRSLVSQLSIHKLEVLCTVVELNGFSRAAQKLNITQPVVSAHIKALTDKFDVPLIVKAGRRIELTEDGERVYRWARDLVSRTREIEREISDSQKGVVGRASVGASMTIGSYVLPALVTEFQRAHPLGEISVQSYNPMAAMDAIHSGACDFSFTIIDPRQDMRGLHAEAIASDDLILVTSERVPALEGPPTPDIISGLPFVSAQWGMPRREIEENLLERYGIRRRSIILEFGHAESLKQAVRAGAGYAFVFRSSLRGELKSSLLREVETPGMSLKVPVYFVRRPNKRLSSFQQRLVDFLVDEITAQLEGHPPAVGP</sequence>
<evidence type="ECO:0000256" key="2">
    <source>
        <dbReference type="ARBA" id="ARBA00023015"/>
    </source>
</evidence>
<gene>
    <name evidence="6" type="ORF">N5A92_01855</name>
</gene>
<accession>A0ABT2LH42</accession>
<dbReference type="RefSeq" id="WP_260900112.1">
    <property type="nucleotide sequence ID" value="NZ_JAOCZP010000001.1"/>
</dbReference>
<dbReference type="EMBL" id="JAOCZP010000001">
    <property type="protein sequence ID" value="MCT7373785.1"/>
    <property type="molecule type" value="Genomic_DNA"/>
</dbReference>
<evidence type="ECO:0000256" key="4">
    <source>
        <dbReference type="ARBA" id="ARBA00023163"/>
    </source>
</evidence>
<name>A0ABT2LH42_9HYPH</name>
<dbReference type="Pfam" id="PF03466">
    <property type="entry name" value="LysR_substrate"/>
    <property type="match status" value="1"/>
</dbReference>
<evidence type="ECO:0000313" key="6">
    <source>
        <dbReference type="EMBL" id="MCT7373785.1"/>
    </source>
</evidence>
<protein>
    <submittedName>
        <fullName evidence="6">LysR family transcriptional regulator</fullName>
    </submittedName>
</protein>
<organism evidence="6 7">
    <name type="scientific">Chelativorans salis</name>
    <dbReference type="NCBI Taxonomy" id="2978478"/>
    <lineage>
        <taxon>Bacteria</taxon>
        <taxon>Pseudomonadati</taxon>
        <taxon>Pseudomonadota</taxon>
        <taxon>Alphaproteobacteria</taxon>
        <taxon>Hyphomicrobiales</taxon>
        <taxon>Phyllobacteriaceae</taxon>
        <taxon>Chelativorans</taxon>
    </lineage>
</organism>
<keyword evidence="2" id="KW-0805">Transcription regulation</keyword>
<keyword evidence="7" id="KW-1185">Reference proteome</keyword>
<dbReference type="SUPFAM" id="SSF53850">
    <property type="entry name" value="Periplasmic binding protein-like II"/>
    <property type="match status" value="1"/>
</dbReference>
<dbReference type="InterPro" id="IPR005119">
    <property type="entry name" value="LysR_subst-bd"/>
</dbReference>
<proteinExistence type="inferred from homology"/>
<dbReference type="Proteomes" id="UP001320831">
    <property type="component" value="Unassembled WGS sequence"/>
</dbReference>
<dbReference type="Gene3D" id="3.40.190.290">
    <property type="match status" value="1"/>
</dbReference>
<dbReference type="PANTHER" id="PTHR30126">
    <property type="entry name" value="HTH-TYPE TRANSCRIPTIONAL REGULATOR"/>
    <property type="match status" value="1"/>
</dbReference>
<dbReference type="Pfam" id="PF00126">
    <property type="entry name" value="HTH_1"/>
    <property type="match status" value="1"/>
</dbReference>
<feature type="domain" description="HTH lysR-type" evidence="5">
    <location>
        <begin position="8"/>
        <end position="65"/>
    </location>
</feature>
<comment type="caution">
    <text evidence="6">The sequence shown here is derived from an EMBL/GenBank/DDBJ whole genome shotgun (WGS) entry which is preliminary data.</text>
</comment>
<dbReference type="InterPro" id="IPR036388">
    <property type="entry name" value="WH-like_DNA-bd_sf"/>
</dbReference>
<dbReference type="SUPFAM" id="SSF46785">
    <property type="entry name" value="Winged helix' DNA-binding domain"/>
    <property type="match status" value="1"/>
</dbReference>
<dbReference type="Gene3D" id="1.10.10.10">
    <property type="entry name" value="Winged helix-like DNA-binding domain superfamily/Winged helix DNA-binding domain"/>
    <property type="match status" value="1"/>
</dbReference>
<comment type="similarity">
    <text evidence="1">Belongs to the LysR transcriptional regulatory family.</text>
</comment>
<dbReference type="PANTHER" id="PTHR30126:SF40">
    <property type="entry name" value="HTH-TYPE TRANSCRIPTIONAL REGULATOR GLTR"/>
    <property type="match status" value="1"/>
</dbReference>
<dbReference type="PROSITE" id="PS50931">
    <property type="entry name" value="HTH_LYSR"/>
    <property type="match status" value="1"/>
</dbReference>
<keyword evidence="4" id="KW-0804">Transcription</keyword>
<evidence type="ECO:0000259" key="5">
    <source>
        <dbReference type="PROSITE" id="PS50931"/>
    </source>
</evidence>
<dbReference type="InterPro" id="IPR000847">
    <property type="entry name" value="LysR_HTH_N"/>
</dbReference>